<evidence type="ECO:0000313" key="3">
    <source>
        <dbReference type="EMBL" id="KIY70207.1"/>
    </source>
</evidence>
<dbReference type="PANTHER" id="PTHR36223:SF1">
    <property type="entry name" value="TRANSCRIPTION ELONGATION FACTOR EAF N-TERMINAL DOMAIN-CONTAINING PROTEIN"/>
    <property type="match status" value="1"/>
</dbReference>
<feature type="compositionally biased region" description="Low complexity" evidence="1">
    <location>
        <begin position="220"/>
        <end position="237"/>
    </location>
</feature>
<dbReference type="InterPro" id="IPR057678">
    <property type="entry name" value="DUF7918"/>
</dbReference>
<feature type="compositionally biased region" description="Basic residues" evidence="1">
    <location>
        <begin position="290"/>
        <end position="308"/>
    </location>
</feature>
<dbReference type="OrthoDB" id="3364132at2759"/>
<feature type="domain" description="DUF7918" evidence="2">
    <location>
        <begin position="10"/>
        <end position="206"/>
    </location>
</feature>
<keyword evidence="4" id="KW-1185">Reference proteome</keyword>
<feature type="region of interest" description="Disordered" evidence="1">
    <location>
        <begin position="208"/>
        <end position="240"/>
    </location>
</feature>
<feature type="region of interest" description="Disordered" evidence="1">
    <location>
        <begin position="287"/>
        <end position="308"/>
    </location>
</feature>
<dbReference type="PANTHER" id="PTHR36223">
    <property type="entry name" value="BETA-LACTAMASE-TYPE TRANSPEPTIDASE FOLD DOMAIN CONTAINING PROTEIN"/>
    <property type="match status" value="1"/>
</dbReference>
<dbReference type="Proteomes" id="UP000054007">
    <property type="component" value="Unassembled WGS sequence"/>
</dbReference>
<name>A0A0D7BID3_9AGAR</name>
<evidence type="ECO:0000259" key="2">
    <source>
        <dbReference type="Pfam" id="PF25534"/>
    </source>
</evidence>
<dbReference type="AlphaFoldDB" id="A0A0D7BID3"/>
<reference evidence="3 4" key="1">
    <citation type="journal article" date="2015" name="Fungal Genet. Biol.">
        <title>Evolution of novel wood decay mechanisms in Agaricales revealed by the genome sequences of Fistulina hepatica and Cylindrobasidium torrendii.</title>
        <authorList>
            <person name="Floudas D."/>
            <person name="Held B.W."/>
            <person name="Riley R."/>
            <person name="Nagy L.G."/>
            <person name="Koehler G."/>
            <person name="Ransdell A.S."/>
            <person name="Younus H."/>
            <person name="Chow J."/>
            <person name="Chiniquy J."/>
            <person name="Lipzen A."/>
            <person name="Tritt A."/>
            <person name="Sun H."/>
            <person name="Haridas S."/>
            <person name="LaButti K."/>
            <person name="Ohm R.A."/>
            <person name="Kues U."/>
            <person name="Blanchette R.A."/>
            <person name="Grigoriev I.V."/>
            <person name="Minto R.E."/>
            <person name="Hibbett D.S."/>
        </authorList>
    </citation>
    <scope>NUCLEOTIDE SEQUENCE [LARGE SCALE GENOMIC DNA]</scope>
    <source>
        <strain evidence="3 4">FP15055 ss-10</strain>
    </source>
</reference>
<proteinExistence type="predicted"/>
<sequence length="308" mass="34648">MKQDVLSSWITVDGVTLPEYEYEASDIDRRYTYWVPSESGKEFVVNVQRTSSEFSTSTRIFIDGKRAMAEILFAGGEFDTVSCSAVTTSNTTERPLMFAELQFTDDDDSLLVHSESEGLGEIRIEQWRIEATMEMAFGAEEFVGDNRPVHERLAKASAVSHRAVLGDERTRQNQLPVWSTRPIGRLVTIVYRYRPLAILQARGIAPLSPVRESTPPEGHPVTSWTPSSPESSTLSSSHRAGIVNPKPEFIIISSDEEDERDDGTSEDAISALQEKLRIARMEARLIELKRKQRSKQSRTAKKSKSYIT</sequence>
<accession>A0A0D7BID3</accession>
<protein>
    <recommendedName>
        <fullName evidence="2">DUF7918 domain-containing protein</fullName>
    </recommendedName>
</protein>
<evidence type="ECO:0000256" key="1">
    <source>
        <dbReference type="SAM" id="MobiDB-lite"/>
    </source>
</evidence>
<dbReference type="Pfam" id="PF25534">
    <property type="entry name" value="DUF7918"/>
    <property type="match status" value="1"/>
</dbReference>
<gene>
    <name evidence="3" type="ORF">CYLTODRAFT_419936</name>
</gene>
<organism evidence="3 4">
    <name type="scientific">Cylindrobasidium torrendii FP15055 ss-10</name>
    <dbReference type="NCBI Taxonomy" id="1314674"/>
    <lineage>
        <taxon>Eukaryota</taxon>
        <taxon>Fungi</taxon>
        <taxon>Dikarya</taxon>
        <taxon>Basidiomycota</taxon>
        <taxon>Agaricomycotina</taxon>
        <taxon>Agaricomycetes</taxon>
        <taxon>Agaricomycetidae</taxon>
        <taxon>Agaricales</taxon>
        <taxon>Marasmiineae</taxon>
        <taxon>Physalacriaceae</taxon>
        <taxon>Cylindrobasidium</taxon>
    </lineage>
</organism>
<dbReference type="EMBL" id="KN880471">
    <property type="protein sequence ID" value="KIY70207.1"/>
    <property type="molecule type" value="Genomic_DNA"/>
</dbReference>
<evidence type="ECO:0000313" key="4">
    <source>
        <dbReference type="Proteomes" id="UP000054007"/>
    </source>
</evidence>